<protein>
    <submittedName>
        <fullName evidence="2">Uncharacterized protein</fullName>
    </submittedName>
</protein>
<reference evidence="2" key="1">
    <citation type="submission" date="2020-01" db="EMBL/GenBank/DDBJ databases">
        <authorList>
            <consortium name="DOE Joint Genome Institute"/>
            <person name="Haridas S."/>
            <person name="Albert R."/>
            <person name="Binder M."/>
            <person name="Bloem J."/>
            <person name="Labutti K."/>
            <person name="Salamov A."/>
            <person name="Andreopoulos B."/>
            <person name="Baker S.E."/>
            <person name="Barry K."/>
            <person name="Bills G."/>
            <person name="Bluhm B.H."/>
            <person name="Cannon C."/>
            <person name="Castanera R."/>
            <person name="Culley D.E."/>
            <person name="Daum C."/>
            <person name="Ezra D."/>
            <person name="Gonzalez J.B."/>
            <person name="Henrissat B."/>
            <person name="Kuo A."/>
            <person name="Liang C."/>
            <person name="Lipzen A."/>
            <person name="Lutzoni F."/>
            <person name="Magnuson J."/>
            <person name="Mondo S."/>
            <person name="Nolan M."/>
            <person name="Ohm R."/>
            <person name="Pangilinan J."/>
            <person name="Park H.-J."/>
            <person name="Ramirez L."/>
            <person name="Alfaro M."/>
            <person name="Sun H."/>
            <person name="Tritt A."/>
            <person name="Yoshinaga Y."/>
            <person name="Zwiers L.-H."/>
            <person name="Turgeon B.G."/>
            <person name="Goodwin S.B."/>
            <person name="Spatafora J.W."/>
            <person name="Crous P.W."/>
            <person name="Grigoriev I.V."/>
        </authorList>
    </citation>
    <scope>NUCLEOTIDE SEQUENCE</scope>
    <source>
        <strain evidence="2">CBS 394.84</strain>
    </source>
</reference>
<dbReference type="AlphaFoldDB" id="A0A9P4L4I3"/>
<evidence type="ECO:0000313" key="3">
    <source>
        <dbReference type="Proteomes" id="UP000800039"/>
    </source>
</evidence>
<dbReference type="OrthoDB" id="4232400at2759"/>
<keyword evidence="3" id="KW-1185">Reference proteome</keyword>
<proteinExistence type="predicted"/>
<gene>
    <name evidence="2" type="ORF">K460DRAFT_344372</name>
</gene>
<organism evidence="2 3">
    <name type="scientific">Cucurbitaria berberidis CBS 394.84</name>
    <dbReference type="NCBI Taxonomy" id="1168544"/>
    <lineage>
        <taxon>Eukaryota</taxon>
        <taxon>Fungi</taxon>
        <taxon>Dikarya</taxon>
        <taxon>Ascomycota</taxon>
        <taxon>Pezizomycotina</taxon>
        <taxon>Dothideomycetes</taxon>
        <taxon>Pleosporomycetidae</taxon>
        <taxon>Pleosporales</taxon>
        <taxon>Pleosporineae</taxon>
        <taxon>Cucurbitariaceae</taxon>
        <taxon>Cucurbitaria</taxon>
    </lineage>
</organism>
<dbReference type="Proteomes" id="UP000800039">
    <property type="component" value="Unassembled WGS sequence"/>
</dbReference>
<feature type="compositionally biased region" description="Polar residues" evidence="1">
    <location>
        <begin position="1"/>
        <end position="17"/>
    </location>
</feature>
<dbReference type="RefSeq" id="XP_040784083.1">
    <property type="nucleotide sequence ID" value="XM_040931252.1"/>
</dbReference>
<feature type="region of interest" description="Disordered" evidence="1">
    <location>
        <begin position="1"/>
        <end position="21"/>
    </location>
</feature>
<evidence type="ECO:0000313" key="2">
    <source>
        <dbReference type="EMBL" id="KAF1841520.1"/>
    </source>
</evidence>
<dbReference type="EMBL" id="ML976618">
    <property type="protein sequence ID" value="KAF1841520.1"/>
    <property type="molecule type" value="Genomic_DNA"/>
</dbReference>
<dbReference type="GeneID" id="63848504"/>
<accession>A0A9P4L4I3</accession>
<sequence length="61" mass="6494">MPPKTSDSSQSKSQITGTDAAAKDAGYDSFKAFLLAYGLSIDNYEDVQEGRAILRGMGYGV</sequence>
<comment type="caution">
    <text evidence="2">The sequence shown here is derived from an EMBL/GenBank/DDBJ whole genome shotgun (WGS) entry which is preliminary data.</text>
</comment>
<name>A0A9P4L4I3_9PLEO</name>
<evidence type="ECO:0000256" key="1">
    <source>
        <dbReference type="SAM" id="MobiDB-lite"/>
    </source>
</evidence>